<dbReference type="PANTHER" id="PTHR43856">
    <property type="entry name" value="CARDIOLIPIN HYDROLASE"/>
    <property type="match status" value="1"/>
</dbReference>
<dbReference type="GO" id="GO:0016042">
    <property type="term" value="P:lipid catabolic process"/>
    <property type="evidence" value="ECO:0007669"/>
    <property type="project" value="UniProtKB-KW"/>
</dbReference>
<dbReference type="STRING" id="926566.Terro_2313"/>
<keyword evidence="10" id="KW-1185">Reference proteome</keyword>
<dbReference type="PANTHER" id="PTHR43856:SF1">
    <property type="entry name" value="MITOCHONDRIAL CARDIOLIPIN HYDROLASE"/>
    <property type="match status" value="1"/>
</dbReference>
<evidence type="ECO:0000313" key="9">
    <source>
        <dbReference type="EMBL" id="AFL88915.1"/>
    </source>
</evidence>
<dbReference type="EMBL" id="CP003379">
    <property type="protein sequence ID" value="AFL88574.1"/>
    <property type="molecule type" value="Genomic_DNA"/>
</dbReference>
<feature type="domain" description="Phospholipase D-like" evidence="7">
    <location>
        <begin position="179"/>
        <end position="289"/>
    </location>
</feature>
<dbReference type="Gene3D" id="3.30.870.10">
    <property type="entry name" value="Endonuclease Chain A"/>
    <property type="match status" value="2"/>
</dbReference>
<reference evidence="9 10" key="1">
    <citation type="submission" date="2012-06" db="EMBL/GenBank/DDBJ databases">
        <title>Complete genome of Terriglobus roseus DSM 18391.</title>
        <authorList>
            <consortium name="US DOE Joint Genome Institute (JGI-PGF)"/>
            <person name="Lucas S."/>
            <person name="Copeland A."/>
            <person name="Lapidus A."/>
            <person name="Glavina del Rio T."/>
            <person name="Dalin E."/>
            <person name="Tice H."/>
            <person name="Bruce D."/>
            <person name="Goodwin L."/>
            <person name="Pitluck S."/>
            <person name="Peters L."/>
            <person name="Mikhailova N."/>
            <person name="Munk A.C.C."/>
            <person name="Kyrpides N."/>
            <person name="Mavromatis K."/>
            <person name="Ivanova N."/>
            <person name="Brettin T."/>
            <person name="Detter J.C."/>
            <person name="Han C."/>
            <person name="Larimer F."/>
            <person name="Land M."/>
            <person name="Hauser L."/>
            <person name="Markowitz V."/>
            <person name="Cheng J.-F."/>
            <person name="Hugenholtz P."/>
            <person name="Woyke T."/>
            <person name="Wu D."/>
            <person name="Brambilla E."/>
            <person name="Klenk H.-P."/>
            <person name="Eisen J.A."/>
        </authorList>
    </citation>
    <scope>NUCLEOTIDE SEQUENCE [LARGE SCALE GENOMIC DNA]</scope>
    <source>
        <strain evidence="9">DSM 18391</strain>
        <strain evidence="10">DSM 18391 / NRRL B-41598 / KBS 63</strain>
    </source>
</reference>
<dbReference type="Pfam" id="PF13091">
    <property type="entry name" value="PLDc_2"/>
    <property type="match status" value="2"/>
</dbReference>
<evidence type="ECO:0000256" key="5">
    <source>
        <dbReference type="ARBA" id="ARBA00022963"/>
    </source>
</evidence>
<gene>
    <name evidence="8" type="ordered locus">Terro_2313</name>
    <name evidence="9" type="ordered locus">Terro_2677</name>
</gene>
<dbReference type="EC" id="3.1.4.4" evidence="3"/>
<dbReference type="EMBL" id="CP003379">
    <property type="protein sequence ID" value="AFL88915.1"/>
    <property type="molecule type" value="Genomic_DNA"/>
</dbReference>
<feature type="domain" description="Phospholipase D-like" evidence="7">
    <location>
        <begin position="29"/>
        <end position="153"/>
    </location>
</feature>
<dbReference type="KEGG" id="trs:Terro_2677"/>
<dbReference type="InterPro" id="IPR025202">
    <property type="entry name" value="PLD-like_dom"/>
</dbReference>
<accession>I3ZI47</accession>
<dbReference type="GO" id="GO:0016891">
    <property type="term" value="F:RNA endonuclease activity producing 5'-phosphomonoesters, hydrolytic mechanism"/>
    <property type="evidence" value="ECO:0007669"/>
    <property type="project" value="TreeGrafter"/>
</dbReference>
<dbReference type="AlphaFoldDB" id="I3ZI47"/>
<evidence type="ECO:0000256" key="4">
    <source>
        <dbReference type="ARBA" id="ARBA00022801"/>
    </source>
</evidence>
<keyword evidence="5" id="KW-0442">Lipid degradation</keyword>
<dbReference type="InterPro" id="IPR051406">
    <property type="entry name" value="PLD_domain"/>
</dbReference>
<evidence type="ECO:0000256" key="2">
    <source>
        <dbReference type="ARBA" id="ARBA00008664"/>
    </source>
</evidence>
<dbReference type="KEGG" id="trs:Terro_2313"/>
<dbReference type="PROSITE" id="PS50044">
    <property type="entry name" value="SIGMA54_3"/>
    <property type="match status" value="1"/>
</dbReference>
<evidence type="ECO:0000313" key="10">
    <source>
        <dbReference type="Proteomes" id="UP000006056"/>
    </source>
</evidence>
<evidence type="ECO:0000313" key="8">
    <source>
        <dbReference type="EMBL" id="AFL88574.1"/>
    </source>
</evidence>
<protein>
    <recommendedName>
        <fullName evidence="3">phospholipase D</fullName>
        <ecNumber evidence="3">3.1.4.4</ecNumber>
    </recommendedName>
</protein>
<organism evidence="9 10">
    <name type="scientific">Terriglobus roseus (strain DSM 18391 / NRRL B-41598 / KBS 63)</name>
    <dbReference type="NCBI Taxonomy" id="926566"/>
    <lineage>
        <taxon>Bacteria</taxon>
        <taxon>Pseudomonadati</taxon>
        <taxon>Acidobacteriota</taxon>
        <taxon>Terriglobia</taxon>
        <taxon>Terriglobales</taxon>
        <taxon>Acidobacteriaceae</taxon>
        <taxon>Terriglobus</taxon>
    </lineage>
</organism>
<comment type="similarity">
    <text evidence="2">Belongs to the phospholipase D family.</text>
</comment>
<dbReference type="Proteomes" id="UP000006056">
    <property type="component" value="Chromosome"/>
</dbReference>
<keyword evidence="6" id="KW-0443">Lipid metabolism</keyword>
<sequence length="383" mass="43413">MKYDAVPVQQETKIQVKLMVQPDDGIEPLLNALRSAKTSILILIFRYDRSEIERALVEAVQRGVTVQALIAFTNRGEEKNLRKLEMRLLERGITVTRTADDLVRYHGKMFIIDRKELFLLAFNYTHLDITLSRSFGARITTPAIVAEAVKLFECDSHRTPFVSSVHELVVSPINARKELTEFIKGAKKQLLLYEMKISDPDFVKLLREKVADGVDVRIIGRASPRANILPLRTMGMRLHVRAILRDGKAAFLGSQSLRKLELEARREIGVIFQDAAAVKKMINIFEGDWQGAQPAVQDSMETAMDIPVRRVAKIVAKHINVKPVVEQVLERVFERRTSDVAFEPGEVAQTVRDAFREEIHDAVLLALRDMAAQAAQLQVQRKD</sequence>
<comment type="catalytic activity">
    <reaction evidence="1">
        <text>a 1,2-diacyl-sn-glycero-3-phosphocholine + H2O = a 1,2-diacyl-sn-glycero-3-phosphate + choline + H(+)</text>
        <dbReference type="Rhea" id="RHEA:14445"/>
        <dbReference type="ChEBI" id="CHEBI:15354"/>
        <dbReference type="ChEBI" id="CHEBI:15377"/>
        <dbReference type="ChEBI" id="CHEBI:15378"/>
        <dbReference type="ChEBI" id="CHEBI:57643"/>
        <dbReference type="ChEBI" id="CHEBI:58608"/>
        <dbReference type="EC" id="3.1.4.4"/>
    </reaction>
</comment>
<evidence type="ECO:0000256" key="6">
    <source>
        <dbReference type="ARBA" id="ARBA00023098"/>
    </source>
</evidence>
<dbReference type="SUPFAM" id="SSF56024">
    <property type="entry name" value="Phospholipase D/nuclease"/>
    <property type="match status" value="2"/>
</dbReference>
<evidence type="ECO:0000256" key="1">
    <source>
        <dbReference type="ARBA" id="ARBA00000798"/>
    </source>
</evidence>
<dbReference type="eggNOG" id="COG1502">
    <property type="taxonomic scope" value="Bacteria"/>
</dbReference>
<dbReference type="HOGENOM" id="CLU_051844_1_0_0"/>
<keyword evidence="4" id="KW-0378">Hydrolase</keyword>
<name>I3ZI47_TERRK</name>
<proteinExistence type="inferred from homology"/>
<dbReference type="OrthoDB" id="106843at2"/>
<evidence type="ECO:0000256" key="3">
    <source>
        <dbReference type="ARBA" id="ARBA00012027"/>
    </source>
</evidence>
<evidence type="ECO:0000259" key="7">
    <source>
        <dbReference type="Pfam" id="PF13091"/>
    </source>
</evidence>
<dbReference type="GO" id="GO:0004630">
    <property type="term" value="F:phospholipase D activity"/>
    <property type="evidence" value="ECO:0007669"/>
    <property type="project" value="UniProtKB-EC"/>
</dbReference>